<dbReference type="SMART" id="SM00868">
    <property type="entry name" value="zf-AD"/>
    <property type="match status" value="3"/>
</dbReference>
<reference evidence="15" key="1">
    <citation type="journal article" date="2016" name="Sci. Rep.">
        <title>Molecular characterization of firefly nuptial gifts: a multi-omics approach sheds light on postcopulatory sexual selection.</title>
        <authorList>
            <person name="Al-Wathiqui N."/>
            <person name="Fallon T.R."/>
            <person name="South A."/>
            <person name="Weng J.K."/>
            <person name="Lewis S.M."/>
        </authorList>
    </citation>
    <scope>NUCLEOTIDE SEQUENCE</scope>
</reference>
<evidence type="ECO:0000313" key="15">
    <source>
        <dbReference type="EMBL" id="JAV55717.1"/>
    </source>
</evidence>
<feature type="compositionally biased region" description="Basic residues" evidence="12">
    <location>
        <begin position="429"/>
        <end position="451"/>
    </location>
</feature>
<evidence type="ECO:0000256" key="11">
    <source>
        <dbReference type="PROSITE-ProRule" id="PRU01263"/>
    </source>
</evidence>
<dbReference type="Pfam" id="PF13912">
    <property type="entry name" value="zf-C2H2_6"/>
    <property type="match status" value="2"/>
</dbReference>
<evidence type="ECO:0000259" key="13">
    <source>
        <dbReference type="PROSITE" id="PS50157"/>
    </source>
</evidence>
<feature type="domain" description="C2H2-type" evidence="13">
    <location>
        <begin position="247"/>
        <end position="274"/>
    </location>
</feature>
<keyword evidence="2 11" id="KW-0479">Metal-binding</keyword>
<dbReference type="SUPFAM" id="SSF57667">
    <property type="entry name" value="beta-beta-alpha zinc fingers"/>
    <property type="match status" value="9"/>
</dbReference>
<evidence type="ECO:0000256" key="12">
    <source>
        <dbReference type="SAM" id="MobiDB-lite"/>
    </source>
</evidence>
<keyword evidence="5 11" id="KW-0862">Zinc</keyword>
<feature type="region of interest" description="Disordered" evidence="12">
    <location>
        <begin position="326"/>
        <end position="353"/>
    </location>
</feature>
<dbReference type="GO" id="GO:0048598">
    <property type="term" value="P:embryonic morphogenesis"/>
    <property type="evidence" value="ECO:0007669"/>
    <property type="project" value="UniProtKB-ARBA"/>
</dbReference>
<keyword evidence="4 10" id="KW-0863">Zinc-finger</keyword>
<feature type="domain" description="C2H2-type" evidence="13">
    <location>
        <begin position="501"/>
        <end position="528"/>
    </location>
</feature>
<dbReference type="Pfam" id="PF07776">
    <property type="entry name" value="zf-AD"/>
    <property type="match status" value="1"/>
</dbReference>
<feature type="domain" description="C2H2-type" evidence="13">
    <location>
        <begin position="557"/>
        <end position="585"/>
    </location>
</feature>
<evidence type="ECO:0008006" key="16">
    <source>
        <dbReference type="Google" id="ProtNLM"/>
    </source>
</evidence>
<dbReference type="PROSITE" id="PS00028">
    <property type="entry name" value="ZINC_FINGER_C2H2_1"/>
    <property type="match status" value="15"/>
</dbReference>
<feature type="domain" description="C2H2-type" evidence="13">
    <location>
        <begin position="473"/>
        <end position="500"/>
    </location>
</feature>
<evidence type="ECO:0000256" key="9">
    <source>
        <dbReference type="ARBA" id="ARBA00023242"/>
    </source>
</evidence>
<dbReference type="Pfam" id="PF00096">
    <property type="entry name" value="zf-C2H2"/>
    <property type="match status" value="12"/>
</dbReference>
<feature type="domain" description="C2H2-type" evidence="13">
    <location>
        <begin position="219"/>
        <end position="246"/>
    </location>
</feature>
<feature type="domain" description="C2H2-type" evidence="13">
    <location>
        <begin position="620"/>
        <end position="647"/>
    </location>
</feature>
<dbReference type="GO" id="GO:0005634">
    <property type="term" value="C:nucleus"/>
    <property type="evidence" value="ECO:0007669"/>
    <property type="project" value="UniProtKB-SubCell"/>
</dbReference>
<feature type="domain" description="C2H2-type" evidence="13">
    <location>
        <begin position="592"/>
        <end position="619"/>
    </location>
</feature>
<feature type="binding site" evidence="11">
    <location>
        <position position="67"/>
    </location>
    <ligand>
        <name>Zn(2+)</name>
        <dbReference type="ChEBI" id="CHEBI:29105"/>
    </ligand>
</feature>
<dbReference type="FunFam" id="3.30.160.60:FF:000032">
    <property type="entry name" value="Krueppel-like factor 4"/>
    <property type="match status" value="1"/>
</dbReference>
<feature type="binding site" evidence="11">
    <location>
        <position position="64"/>
    </location>
    <ligand>
        <name>Zn(2+)</name>
        <dbReference type="ChEBI" id="CHEBI:29105"/>
    </ligand>
</feature>
<evidence type="ECO:0000256" key="2">
    <source>
        <dbReference type="ARBA" id="ARBA00022723"/>
    </source>
</evidence>
<evidence type="ECO:0000256" key="1">
    <source>
        <dbReference type="ARBA" id="ARBA00004123"/>
    </source>
</evidence>
<accession>A0A1Y1KAE2</accession>
<dbReference type="InterPro" id="IPR012934">
    <property type="entry name" value="Znf_AD"/>
</dbReference>
<feature type="domain" description="C2H2-type" evidence="13">
    <location>
        <begin position="191"/>
        <end position="218"/>
    </location>
</feature>
<evidence type="ECO:0000256" key="7">
    <source>
        <dbReference type="ARBA" id="ARBA00023125"/>
    </source>
</evidence>
<feature type="compositionally biased region" description="Low complexity" evidence="12">
    <location>
        <begin position="332"/>
        <end position="350"/>
    </location>
</feature>
<evidence type="ECO:0000256" key="6">
    <source>
        <dbReference type="ARBA" id="ARBA00023015"/>
    </source>
</evidence>
<dbReference type="PROSITE" id="PS50157">
    <property type="entry name" value="ZINC_FINGER_C2H2_2"/>
    <property type="match status" value="16"/>
</dbReference>
<dbReference type="Gene3D" id="3.40.1800.20">
    <property type="match status" value="1"/>
</dbReference>
<name>A0A1Y1KAE2_PHOPY</name>
<keyword evidence="9" id="KW-0539">Nucleus</keyword>
<dbReference type="Pfam" id="PF12874">
    <property type="entry name" value="zf-met"/>
    <property type="match status" value="1"/>
</dbReference>
<evidence type="ECO:0000256" key="4">
    <source>
        <dbReference type="ARBA" id="ARBA00022771"/>
    </source>
</evidence>
<dbReference type="SMART" id="SM00355">
    <property type="entry name" value="ZnF_C2H2"/>
    <property type="match status" value="16"/>
</dbReference>
<dbReference type="AlphaFoldDB" id="A0A1Y1KAE2"/>
<feature type="domain" description="C2H2-type" evidence="13">
    <location>
        <begin position="164"/>
        <end position="188"/>
    </location>
</feature>
<evidence type="ECO:0000256" key="5">
    <source>
        <dbReference type="ARBA" id="ARBA00022833"/>
    </source>
</evidence>
<dbReference type="GO" id="GO:0010468">
    <property type="term" value="P:regulation of gene expression"/>
    <property type="evidence" value="ECO:0007669"/>
    <property type="project" value="TreeGrafter"/>
</dbReference>
<feature type="domain" description="C2H2-type" evidence="13">
    <location>
        <begin position="677"/>
        <end position="704"/>
    </location>
</feature>
<dbReference type="GO" id="GO:0008270">
    <property type="term" value="F:zinc ion binding"/>
    <property type="evidence" value="ECO:0007669"/>
    <property type="project" value="UniProtKB-UniRule"/>
</dbReference>
<feature type="domain" description="C2H2-type" evidence="13">
    <location>
        <begin position="275"/>
        <end position="302"/>
    </location>
</feature>
<sequence length="869" mass="100230">MKIMENVEYDLSKICRVCKSEAACMAYVFVNEENDDGGPRIDEMLMACTSVEVNYGDGLPHVICRECKEQLTSAYCFKKLCEDTDTTLREYLRATKGSGGVKEEYYQSPIPVPVTEHDITYVQDELDADDVEFTTSDNVKLDPDEELQLDDDYIRFLENSQVLLTCRTCSKCFTTLDGLKCHKRLHNGSLFKCKQCGKQYTRQNHLQRHEQLHGPRKVHVCKICNKTLTRFEHLKRHLVTHLKEKPFACNKCNRGFTRSEHLMNHVHKCKGDRVHICDICNKGFNREDSLAVHRHLHDNKQPVLPTLDNLDNIDEHYLEIEYAEPNEPSAYSESSQSDAEPEAPAESIEPQVDIAENSDQIKLAVIKDVPNIETDTEIYGELDPEELLEAKSKIVAEMLEGDVLYDVMKQERENSDSGHSEYLPTKSITRMKRRRGRPRKSFSPKSSRPRGRPSLPKVKVEITDDNSDIDGEFACPNCDKVFSTMHMLEKHAEKHEGLKIHTCTVCEKKFTRANHLKRHMLCHLEEKPYGCDVCSKRFNRRDHLLQHTKLHSRAQEFECEVCKRLFSRHDHLTKHMATKHSVGEKIVTEKKFQCSVCLKAFTTEKYRDVHMKGHTGDKKYQCRTCDKTFLSKSHLTEHIKFHNENSKKFLCSECGQRFIRNDYLVIHMRRHRGEKPFKCKYCGKGFPRTTDLTVHERYHTGEKTHLCTICGRGFGRAYNLTVHMRTHTGEKPYRCTYCDAAFAQGNDLKAHVRRHTGERFHCDLCSESFLMGYLLTQHKRTVHGLNVVSHIRRLQPVSLNRDQQADFEPITIPLPPAVVSVSAFNNHIKQDLDDIDDPSVIPNAAPNANFDPQIQSQLTVAQLQQMAPL</sequence>
<dbReference type="GO" id="GO:1990837">
    <property type="term" value="F:sequence-specific double-stranded DNA binding"/>
    <property type="evidence" value="ECO:0007669"/>
    <property type="project" value="UniProtKB-ARBA"/>
</dbReference>
<feature type="domain" description="C2H2-type" evidence="13">
    <location>
        <begin position="649"/>
        <end position="676"/>
    </location>
</feature>
<dbReference type="SUPFAM" id="SSF57716">
    <property type="entry name" value="Glucocorticoid receptor-like (DNA-binding domain)"/>
    <property type="match status" value="1"/>
</dbReference>
<dbReference type="FunFam" id="3.30.160.60:FF:001119">
    <property type="entry name" value="zinc finger protein 408"/>
    <property type="match status" value="1"/>
</dbReference>
<dbReference type="InterPro" id="IPR036236">
    <property type="entry name" value="Znf_C2H2_sf"/>
</dbReference>
<keyword evidence="6" id="KW-0805">Transcription regulation</keyword>
<comment type="subcellular location">
    <subcellularLocation>
        <location evidence="1">Nucleus</location>
    </subcellularLocation>
</comment>
<feature type="domain" description="C2H2-type" evidence="13">
    <location>
        <begin position="733"/>
        <end position="760"/>
    </location>
</feature>
<feature type="binding site" evidence="11">
    <location>
        <position position="18"/>
    </location>
    <ligand>
        <name>Zn(2+)</name>
        <dbReference type="ChEBI" id="CHEBI:29105"/>
    </ligand>
</feature>
<evidence type="ECO:0000256" key="10">
    <source>
        <dbReference type="PROSITE-ProRule" id="PRU00042"/>
    </source>
</evidence>
<keyword evidence="7" id="KW-0238">DNA-binding</keyword>
<protein>
    <recommendedName>
        <fullName evidence="16">Protein krueppel</fullName>
    </recommendedName>
</protein>
<proteinExistence type="predicted"/>
<dbReference type="PROSITE" id="PS51915">
    <property type="entry name" value="ZAD"/>
    <property type="match status" value="1"/>
</dbReference>
<dbReference type="Gene3D" id="3.30.160.60">
    <property type="entry name" value="Classic Zinc Finger"/>
    <property type="match status" value="12"/>
</dbReference>
<feature type="domain" description="C2H2-type" evidence="13">
    <location>
        <begin position="760"/>
        <end position="783"/>
    </location>
</feature>
<keyword evidence="3" id="KW-0677">Repeat</keyword>
<dbReference type="RefSeq" id="XP_031339160.1">
    <property type="nucleotide sequence ID" value="XM_031483300.1"/>
</dbReference>
<dbReference type="InterPro" id="IPR013087">
    <property type="entry name" value="Znf_C2H2_type"/>
</dbReference>
<dbReference type="GeneID" id="116167782"/>
<organism evidence="15">
    <name type="scientific">Photinus pyralis</name>
    <name type="common">Common eastern firefly</name>
    <name type="synonym">Lampyris pyralis</name>
    <dbReference type="NCBI Taxonomy" id="7054"/>
    <lineage>
        <taxon>Eukaryota</taxon>
        <taxon>Metazoa</taxon>
        <taxon>Ecdysozoa</taxon>
        <taxon>Arthropoda</taxon>
        <taxon>Hexapoda</taxon>
        <taxon>Insecta</taxon>
        <taxon>Pterygota</taxon>
        <taxon>Neoptera</taxon>
        <taxon>Endopterygota</taxon>
        <taxon>Coleoptera</taxon>
        <taxon>Polyphaga</taxon>
        <taxon>Elateriformia</taxon>
        <taxon>Elateroidea</taxon>
        <taxon>Lampyridae</taxon>
        <taxon>Lampyrinae</taxon>
        <taxon>Photinus</taxon>
    </lineage>
</organism>
<dbReference type="KEGG" id="ppyr:116167782"/>
<dbReference type="PANTHER" id="PTHR16515">
    <property type="entry name" value="PR DOMAIN ZINC FINGER PROTEIN"/>
    <property type="match status" value="1"/>
</dbReference>
<evidence type="ECO:0000256" key="3">
    <source>
        <dbReference type="ARBA" id="ARBA00022737"/>
    </source>
</evidence>
<dbReference type="EMBL" id="GEZM01094311">
    <property type="protein sequence ID" value="JAV55717.1"/>
    <property type="molecule type" value="Transcribed_RNA"/>
</dbReference>
<keyword evidence="8" id="KW-0804">Transcription</keyword>
<feature type="binding site" evidence="11">
    <location>
        <position position="15"/>
    </location>
    <ligand>
        <name>Zn(2+)</name>
        <dbReference type="ChEBI" id="CHEBI:29105"/>
    </ligand>
</feature>
<feature type="region of interest" description="Disordered" evidence="12">
    <location>
        <begin position="411"/>
        <end position="460"/>
    </location>
</feature>
<evidence type="ECO:0000259" key="14">
    <source>
        <dbReference type="PROSITE" id="PS51915"/>
    </source>
</evidence>
<dbReference type="OrthoDB" id="654211at2759"/>
<dbReference type="FunFam" id="3.30.160.60:FF:000624">
    <property type="entry name" value="zinc finger protein 697"/>
    <property type="match status" value="1"/>
</dbReference>
<evidence type="ECO:0000256" key="8">
    <source>
        <dbReference type="ARBA" id="ARBA00023163"/>
    </source>
</evidence>
<dbReference type="FunFam" id="3.30.160.60:FF:000100">
    <property type="entry name" value="Zinc finger 45-like"/>
    <property type="match status" value="2"/>
</dbReference>
<dbReference type="FunFam" id="3.30.160.60:FF:000303">
    <property type="entry name" value="Zinc finger protein 41"/>
    <property type="match status" value="1"/>
</dbReference>
<feature type="domain" description="C2H2-type" evidence="13">
    <location>
        <begin position="705"/>
        <end position="732"/>
    </location>
</feature>
<feature type="domain" description="C2H2-type" evidence="13">
    <location>
        <begin position="529"/>
        <end position="556"/>
    </location>
</feature>
<dbReference type="FunFam" id="3.30.160.60:FF:000478">
    <property type="entry name" value="Zinc finger protein 133"/>
    <property type="match status" value="1"/>
</dbReference>
<feature type="domain" description="ZAD" evidence="14">
    <location>
        <begin position="13"/>
        <end position="91"/>
    </location>
</feature>
<dbReference type="InterPro" id="IPR050331">
    <property type="entry name" value="Zinc_finger"/>
</dbReference>
<dbReference type="PANTHER" id="PTHR16515:SF49">
    <property type="entry name" value="GASTRULA ZINC FINGER PROTEIN XLCGF49.1-LIKE-RELATED"/>
    <property type="match status" value="1"/>
</dbReference>